<keyword evidence="2" id="KW-0507">mRNA processing</keyword>
<evidence type="ECO:0000259" key="8">
    <source>
        <dbReference type="PROSITE" id="PS50102"/>
    </source>
</evidence>
<organism evidence="9 10">
    <name type="scientific">Coccomyxa viridis</name>
    <dbReference type="NCBI Taxonomy" id="1274662"/>
    <lineage>
        <taxon>Eukaryota</taxon>
        <taxon>Viridiplantae</taxon>
        <taxon>Chlorophyta</taxon>
        <taxon>core chlorophytes</taxon>
        <taxon>Trebouxiophyceae</taxon>
        <taxon>Trebouxiophyceae incertae sedis</taxon>
        <taxon>Coccomyxaceae</taxon>
        <taxon>Coccomyxa</taxon>
    </lineage>
</organism>
<reference evidence="9 10" key="1">
    <citation type="submission" date="2024-06" db="EMBL/GenBank/DDBJ databases">
        <authorList>
            <person name="Kraege A."/>
            <person name="Thomma B."/>
        </authorList>
    </citation>
    <scope>NUCLEOTIDE SEQUENCE [LARGE SCALE GENOMIC DNA]</scope>
</reference>
<dbReference type="SMART" id="SM00360">
    <property type="entry name" value="RRM"/>
    <property type="match status" value="2"/>
</dbReference>
<dbReference type="InterPro" id="IPR012677">
    <property type="entry name" value="Nucleotide-bd_a/b_plait_sf"/>
</dbReference>
<keyword evidence="4 6" id="KW-0694">RNA-binding</keyword>
<feature type="domain" description="RRM" evidence="8">
    <location>
        <begin position="6"/>
        <end position="81"/>
    </location>
</feature>
<dbReference type="InterPro" id="IPR050374">
    <property type="entry name" value="RRT5_SRSF_SR"/>
</dbReference>
<feature type="compositionally biased region" description="Basic and acidic residues" evidence="7">
    <location>
        <begin position="96"/>
        <end position="108"/>
    </location>
</feature>
<evidence type="ECO:0000256" key="2">
    <source>
        <dbReference type="ARBA" id="ARBA00022664"/>
    </source>
</evidence>
<dbReference type="EMBL" id="CAXHTA020000017">
    <property type="protein sequence ID" value="CAL5227472.1"/>
    <property type="molecule type" value="Genomic_DNA"/>
</dbReference>
<dbReference type="SUPFAM" id="SSF54928">
    <property type="entry name" value="RNA-binding domain, RBD"/>
    <property type="match status" value="1"/>
</dbReference>
<evidence type="ECO:0000256" key="5">
    <source>
        <dbReference type="ARBA" id="ARBA00023242"/>
    </source>
</evidence>
<feature type="compositionally biased region" description="Basic and acidic residues" evidence="7">
    <location>
        <begin position="284"/>
        <end position="312"/>
    </location>
</feature>
<comment type="caution">
    <text evidence="9">The sequence shown here is derived from an EMBL/GenBank/DDBJ whole genome shotgun (WGS) entry which is preliminary data.</text>
</comment>
<feature type="region of interest" description="Disordered" evidence="7">
    <location>
        <begin position="214"/>
        <end position="339"/>
    </location>
</feature>
<dbReference type="InterPro" id="IPR035979">
    <property type="entry name" value="RBD_domain_sf"/>
</dbReference>
<dbReference type="Proteomes" id="UP001497392">
    <property type="component" value="Unassembled WGS sequence"/>
</dbReference>
<keyword evidence="3" id="KW-0677">Repeat</keyword>
<evidence type="ECO:0000256" key="4">
    <source>
        <dbReference type="ARBA" id="ARBA00022884"/>
    </source>
</evidence>
<dbReference type="Pfam" id="PF00076">
    <property type="entry name" value="RRM_1"/>
    <property type="match status" value="2"/>
</dbReference>
<evidence type="ECO:0000256" key="3">
    <source>
        <dbReference type="ARBA" id="ARBA00022737"/>
    </source>
</evidence>
<protein>
    <submittedName>
        <fullName evidence="9">G10449 protein</fullName>
    </submittedName>
</protein>
<feature type="region of interest" description="Disordered" evidence="7">
    <location>
        <begin position="78"/>
        <end position="135"/>
    </location>
</feature>
<keyword evidence="10" id="KW-1185">Reference proteome</keyword>
<evidence type="ECO:0000313" key="10">
    <source>
        <dbReference type="Proteomes" id="UP001497392"/>
    </source>
</evidence>
<evidence type="ECO:0000313" key="9">
    <source>
        <dbReference type="EMBL" id="CAL5227472.1"/>
    </source>
</evidence>
<feature type="domain" description="RRM" evidence="8">
    <location>
        <begin position="141"/>
        <end position="219"/>
    </location>
</feature>
<feature type="compositionally biased region" description="Gly residues" evidence="7">
    <location>
        <begin position="81"/>
        <end position="95"/>
    </location>
</feature>
<accession>A0ABP1G5S3</accession>
<dbReference type="Gene3D" id="3.30.70.330">
    <property type="match status" value="2"/>
</dbReference>
<dbReference type="InterPro" id="IPR000504">
    <property type="entry name" value="RRM_dom"/>
</dbReference>
<proteinExistence type="predicted"/>
<evidence type="ECO:0000256" key="1">
    <source>
        <dbReference type="ARBA" id="ARBA00004123"/>
    </source>
</evidence>
<evidence type="ECO:0000256" key="7">
    <source>
        <dbReference type="SAM" id="MobiDB-lite"/>
    </source>
</evidence>
<feature type="compositionally biased region" description="Basic residues" evidence="7">
    <location>
        <begin position="245"/>
        <end position="278"/>
    </location>
</feature>
<sequence>MASRGCVCFVGNLPGDVREREIEDLFYKYGRIRNIDLKLPPRPPAFAFVEFENPRDAEDAVRGRDGYDFDGQSIRVELSRGGMGGGRSSGGFGGSDRGDRGGGGDFGRRGGGGGGGGGGGAFGRGPPPVAPPNFRAKGSAHRVMVKGLPMSASWQDLKDHFRKVCTPNYVNVFRDRGGVIGVVEFDTPEDLARAIRKLDDTEFRNPFERSYIRVHDDSDSKRGGGRRNDSYSRSRSRSRSASSRSRSRSSRSRSYSRSRSRSRSASRSRSRSRSRSKSRSVSPRSDKDASPARDGDKEVVKDAEKDADKEPEKEDEPMAAADDKEPEAANGADPKSDED</sequence>
<dbReference type="PANTHER" id="PTHR23003:SF62">
    <property type="entry name" value="SERINE_ARGININE (SR)-TYPE SHUTTLING MRNA BINDING PROTEIN NPL3"/>
    <property type="match status" value="1"/>
</dbReference>
<dbReference type="PROSITE" id="PS50102">
    <property type="entry name" value="RRM"/>
    <property type="match status" value="2"/>
</dbReference>
<name>A0ABP1G5S3_9CHLO</name>
<feature type="compositionally biased region" description="Basic and acidic residues" evidence="7">
    <location>
        <begin position="214"/>
        <end position="232"/>
    </location>
</feature>
<dbReference type="PANTHER" id="PTHR23003">
    <property type="entry name" value="RNA RECOGNITION MOTIF RRM DOMAIN CONTAINING PROTEIN"/>
    <property type="match status" value="1"/>
</dbReference>
<feature type="compositionally biased region" description="Gly residues" evidence="7">
    <location>
        <begin position="109"/>
        <end position="123"/>
    </location>
</feature>
<keyword evidence="5" id="KW-0539">Nucleus</keyword>
<evidence type="ECO:0000256" key="6">
    <source>
        <dbReference type="PROSITE-ProRule" id="PRU00176"/>
    </source>
</evidence>
<gene>
    <name evidence="9" type="primary">g10449</name>
    <name evidence="9" type="ORF">VP750_LOCUS9378</name>
</gene>
<comment type="subcellular location">
    <subcellularLocation>
        <location evidence="1">Nucleus</location>
    </subcellularLocation>
</comment>